<feature type="region of interest" description="Disordered" evidence="1">
    <location>
        <begin position="41"/>
        <end position="71"/>
    </location>
</feature>
<accession>A0AAJ5C7D9</accession>
<evidence type="ECO:0000313" key="2">
    <source>
        <dbReference type="EMBL" id="SNX86458.1"/>
    </source>
</evidence>
<dbReference type="Proteomes" id="UP001294444">
    <property type="component" value="Unassembled WGS sequence"/>
</dbReference>
<feature type="region of interest" description="Disordered" evidence="1">
    <location>
        <begin position="1"/>
        <end position="23"/>
    </location>
</feature>
<dbReference type="EMBL" id="OAPG01000014">
    <property type="protein sequence ID" value="SNX86458.1"/>
    <property type="molecule type" value="Genomic_DNA"/>
</dbReference>
<reference evidence="2" key="1">
    <citation type="submission" date="2023-10" db="EMBL/GenBank/DDBJ databases">
        <authorList>
            <person name="Guldener U."/>
        </authorList>
    </citation>
    <scope>NUCLEOTIDE SEQUENCE</scope>
    <source>
        <strain evidence="2">Mp4</strain>
    </source>
</reference>
<dbReference type="AlphaFoldDB" id="A0AAJ5C7D9"/>
<evidence type="ECO:0000313" key="3">
    <source>
        <dbReference type="Proteomes" id="UP001294444"/>
    </source>
</evidence>
<comment type="caution">
    <text evidence="2">The sequence shown here is derived from an EMBL/GenBank/DDBJ whole genome shotgun (WGS) entry which is preliminary data.</text>
</comment>
<gene>
    <name evidence="2" type="ORF">MEPE_05167</name>
</gene>
<organism evidence="2 3">
    <name type="scientific">Melanopsichium pennsylvanicum</name>
    <dbReference type="NCBI Taxonomy" id="63383"/>
    <lineage>
        <taxon>Eukaryota</taxon>
        <taxon>Fungi</taxon>
        <taxon>Dikarya</taxon>
        <taxon>Basidiomycota</taxon>
        <taxon>Ustilaginomycotina</taxon>
        <taxon>Ustilaginomycetes</taxon>
        <taxon>Ustilaginales</taxon>
        <taxon>Ustilaginaceae</taxon>
        <taxon>Melanopsichium</taxon>
    </lineage>
</organism>
<proteinExistence type="predicted"/>
<protein>
    <submittedName>
        <fullName evidence="2">Uncharacterized protein</fullName>
    </submittedName>
</protein>
<feature type="compositionally biased region" description="Polar residues" evidence="1">
    <location>
        <begin position="41"/>
        <end position="58"/>
    </location>
</feature>
<evidence type="ECO:0000256" key="1">
    <source>
        <dbReference type="SAM" id="MobiDB-lite"/>
    </source>
</evidence>
<keyword evidence="3" id="KW-1185">Reference proteome</keyword>
<sequence>MKRSREAVPPSRRSTRLAQQGRPIQVLDAKQREHLPYTISSSAIQEQSNPHASRTHPTMITHPCRPICHEPDRSITAGAKAESSPTQDAEPCPHMVACTASAEPACSNDDTHITFQAVASPQAPPDQCVAAESSELAPELCPKGKQKDSSTKRVPQLPCLFWATSINDMRQCDPLFPPRGTSVGMSKSGAVTALLLAREDVRIMSSQAGNILATISADQTTLESLQMAKIAGTPLKLFCSFADPGNPHHVANNSNALVKVMFWWICRISNVELTLTQKKLEPPKGDESPTVMSNTDATLVTLDCTQQTFLGFRCEICGRANRRTHWNLGSCEHCSTSFVLTKDRDKSTPRRRKMQLSCIGPRSDLGQANMLLTVDDVTERSVSTFSDGTKVCTYRFACPPAYARHAVDARALSDRQALHHVLKPGNPHVSVDAIALPSTPFKRLGKDVEAQIRIRGYALSFGTHNQGMRIKIAEEQHSWSSASDAAIRHVAGLRESLLVANAATSAQDQPGKPLGCLFLFLQNSHLKFHCDATGELIPLQLRIERQGAYHWEASSCSRTTLSEGEQSFFETLRCRLSRMTTILYDTKLELSSSGVSLWLIAYFSDTDRAQRPARP</sequence>
<name>A0AAJ5C7D9_9BASI</name>